<feature type="signal peptide" evidence="1">
    <location>
        <begin position="1"/>
        <end position="20"/>
    </location>
</feature>
<evidence type="ECO:0008006" key="4">
    <source>
        <dbReference type="Google" id="ProtNLM"/>
    </source>
</evidence>
<name>A0A239EDW2_9BURK</name>
<gene>
    <name evidence="2" type="ORF">SAMN06265795_102659</name>
</gene>
<evidence type="ECO:0000256" key="1">
    <source>
        <dbReference type="SAM" id="SignalP"/>
    </source>
</evidence>
<dbReference type="AlphaFoldDB" id="A0A239EDW2"/>
<protein>
    <recommendedName>
        <fullName evidence="4">DUF3828 domain-containing protein</fullName>
    </recommendedName>
</protein>
<keyword evidence="3" id="KW-1185">Reference proteome</keyword>
<sequence>MIKRLLCVLILLAASAFSSAATKVSSEDLLAAESLIKSFVAIDPETLLCSTGKPDSRRGEKAFLDPLSDASTQLFPTYKRYFSKDFLSLFMWVQCLVPEKPEMPVPAHLIDKKLVHNDYYLDFRFGTRPEEFDTVMKFLKIGTAKINGSSVTLVVRYKYWTWPSWTRYSLVKEDGRWKIDDIALNQEDNSMEVLKWGSKSIKTEWKLLREYTTSIHQKYKVKKQLVVR</sequence>
<dbReference type="Proteomes" id="UP000198284">
    <property type="component" value="Unassembled WGS sequence"/>
</dbReference>
<accession>A0A239EDW2</accession>
<evidence type="ECO:0000313" key="2">
    <source>
        <dbReference type="EMBL" id="SNS42836.1"/>
    </source>
</evidence>
<feature type="chain" id="PRO_5012557147" description="DUF3828 domain-containing protein" evidence="1">
    <location>
        <begin position="21"/>
        <end position="228"/>
    </location>
</feature>
<organism evidence="2 3">
    <name type="scientific">Noviherbaspirillum humi</name>
    <dbReference type="NCBI Taxonomy" id="1688639"/>
    <lineage>
        <taxon>Bacteria</taxon>
        <taxon>Pseudomonadati</taxon>
        <taxon>Pseudomonadota</taxon>
        <taxon>Betaproteobacteria</taxon>
        <taxon>Burkholderiales</taxon>
        <taxon>Oxalobacteraceae</taxon>
        <taxon>Noviherbaspirillum</taxon>
    </lineage>
</organism>
<keyword evidence="1" id="KW-0732">Signal</keyword>
<proteinExistence type="predicted"/>
<dbReference type="OrthoDB" id="7174015at2"/>
<dbReference type="EMBL" id="FZOT01000002">
    <property type="protein sequence ID" value="SNS42836.1"/>
    <property type="molecule type" value="Genomic_DNA"/>
</dbReference>
<reference evidence="2 3" key="1">
    <citation type="submission" date="2017-06" db="EMBL/GenBank/DDBJ databases">
        <authorList>
            <person name="Kim H.J."/>
            <person name="Triplett B.A."/>
        </authorList>
    </citation>
    <scope>NUCLEOTIDE SEQUENCE [LARGE SCALE GENOMIC DNA]</scope>
    <source>
        <strain evidence="2 3">U15</strain>
    </source>
</reference>
<dbReference type="RefSeq" id="WP_143131146.1">
    <property type="nucleotide sequence ID" value="NZ_FZOT01000002.1"/>
</dbReference>
<evidence type="ECO:0000313" key="3">
    <source>
        <dbReference type="Proteomes" id="UP000198284"/>
    </source>
</evidence>